<dbReference type="PROSITE" id="PS00446">
    <property type="entry name" value="RNA_POL_D_30KD"/>
    <property type="match status" value="1"/>
</dbReference>
<dbReference type="InterPro" id="IPR011262">
    <property type="entry name" value="DNA-dir_RNA_pol_insert"/>
</dbReference>
<dbReference type="GO" id="GO:0046983">
    <property type="term" value="F:protein dimerization activity"/>
    <property type="evidence" value="ECO:0007669"/>
    <property type="project" value="InterPro"/>
</dbReference>
<dbReference type="SUPFAM" id="SSF56553">
    <property type="entry name" value="Insert subdomain of RNA polymerase alpha subunit"/>
    <property type="match status" value="1"/>
</dbReference>
<evidence type="ECO:0000256" key="5">
    <source>
        <dbReference type="ARBA" id="ARBA00023242"/>
    </source>
</evidence>
<organism evidence="8 9">
    <name type="scientific">Dimorphilus gyrociliatus</name>
    <dbReference type="NCBI Taxonomy" id="2664684"/>
    <lineage>
        <taxon>Eukaryota</taxon>
        <taxon>Metazoa</taxon>
        <taxon>Spiralia</taxon>
        <taxon>Lophotrochozoa</taxon>
        <taxon>Annelida</taxon>
        <taxon>Polychaeta</taxon>
        <taxon>Polychaeta incertae sedis</taxon>
        <taxon>Dinophilidae</taxon>
        <taxon>Dimorphilus</taxon>
    </lineage>
</organism>
<dbReference type="Proteomes" id="UP000549394">
    <property type="component" value="Unassembled WGS sequence"/>
</dbReference>
<dbReference type="InterPro" id="IPR050518">
    <property type="entry name" value="Rpo3/RPB3_RNA_Pol_subunit"/>
</dbReference>
<dbReference type="GO" id="GO:0003677">
    <property type="term" value="F:DNA binding"/>
    <property type="evidence" value="ECO:0007669"/>
    <property type="project" value="InterPro"/>
</dbReference>
<evidence type="ECO:0000256" key="4">
    <source>
        <dbReference type="ARBA" id="ARBA00023163"/>
    </source>
</evidence>
<accession>A0A7I8W7V3</accession>
<dbReference type="EMBL" id="CAJFCJ010000020">
    <property type="protein sequence ID" value="CAD5124258.1"/>
    <property type="molecule type" value="Genomic_DNA"/>
</dbReference>
<evidence type="ECO:0000259" key="7">
    <source>
        <dbReference type="SMART" id="SM00662"/>
    </source>
</evidence>
<dbReference type="Gene3D" id="3.30.1360.10">
    <property type="entry name" value="RNA polymerase, RBP11-like subunit"/>
    <property type="match status" value="1"/>
</dbReference>
<dbReference type="InterPro" id="IPR022842">
    <property type="entry name" value="RNAP_Rpo3/Rpb3/RPAC1"/>
</dbReference>
<evidence type="ECO:0000256" key="6">
    <source>
        <dbReference type="ARBA" id="ARBA00025804"/>
    </source>
</evidence>
<evidence type="ECO:0000256" key="1">
    <source>
        <dbReference type="ARBA" id="ARBA00004123"/>
    </source>
</evidence>
<evidence type="ECO:0000256" key="3">
    <source>
        <dbReference type="ARBA" id="ARBA00022478"/>
    </source>
</evidence>
<dbReference type="InterPro" id="IPR011263">
    <property type="entry name" value="DNA-dir_RNA_pol_RpoA/D/Rpb3"/>
</dbReference>
<keyword evidence="9" id="KW-1185">Reference proteome</keyword>
<feature type="domain" description="DNA-directed RNA polymerase RpoA/D/Rpb3-type" evidence="7">
    <location>
        <begin position="1"/>
        <end position="273"/>
    </location>
</feature>
<keyword evidence="4" id="KW-0804">Transcription</keyword>
<dbReference type="CDD" id="cd07032">
    <property type="entry name" value="RNAP_I_II_AC40"/>
    <property type="match status" value="1"/>
</dbReference>
<gene>
    <name evidence="8" type="ORF">DGYR_LOCUS11830</name>
</gene>
<sequence>MVHIDCSVANAFRRILLSEVPTMAIDRVCILNNTSLIQDEVLAHRIGLIPIKADPRMFEYRSADDTEPTEHDSIQFNLKVKCTRKSDSSGETSDPDHLYNNHKVTTADFKWKPLGNQANMFKKGDIHPVHNDILIAKLRPGQEIDLQMYCFKGLGKTHAKFSPVATATYRLLPDISLLEPIKGELAKMLKKCFANGVIGINDQTGEAYVKDARRDNCSREVLRHEDLKNHVQLSRIRDHFIFNVESTGCLPVYDLICQAIEVLMTKCKKFIDILDNVDNEPEDDDDE</sequence>
<dbReference type="FunFam" id="2.170.120.12:FF:000003">
    <property type="entry name" value="Dna-directed rna polymerases i and iii subunit"/>
    <property type="match status" value="1"/>
</dbReference>
<dbReference type="InterPro" id="IPR036603">
    <property type="entry name" value="RBP11-like"/>
</dbReference>
<keyword evidence="3" id="KW-0240">DNA-directed RNA polymerase</keyword>
<protein>
    <recommendedName>
        <fullName evidence="2">DNA-directed RNA polymerases I and III subunit RPAC1</fullName>
    </recommendedName>
</protein>
<dbReference type="Pfam" id="PF01193">
    <property type="entry name" value="RNA_pol_L"/>
    <property type="match status" value="1"/>
</dbReference>
<evidence type="ECO:0000313" key="9">
    <source>
        <dbReference type="Proteomes" id="UP000549394"/>
    </source>
</evidence>
<reference evidence="8 9" key="1">
    <citation type="submission" date="2020-08" db="EMBL/GenBank/DDBJ databases">
        <authorList>
            <person name="Hejnol A."/>
        </authorList>
    </citation>
    <scope>NUCLEOTIDE SEQUENCE [LARGE SCALE GENOMIC DNA]</scope>
</reference>
<dbReference type="Gene3D" id="2.170.120.12">
    <property type="entry name" value="DNA-directed RNA polymerase, insert domain"/>
    <property type="match status" value="1"/>
</dbReference>
<dbReference type="InterPro" id="IPR001514">
    <property type="entry name" value="DNA-dir_RNA_pol_30-40kDasu_CS"/>
</dbReference>
<evidence type="ECO:0000313" key="8">
    <source>
        <dbReference type="EMBL" id="CAD5124258.1"/>
    </source>
</evidence>
<dbReference type="InterPro" id="IPR033901">
    <property type="entry name" value="RNAPI/III_AC40"/>
</dbReference>
<dbReference type="GO" id="GO:0005736">
    <property type="term" value="C:RNA polymerase I complex"/>
    <property type="evidence" value="ECO:0007669"/>
    <property type="project" value="TreeGrafter"/>
</dbReference>
<dbReference type="InterPro" id="IPR036643">
    <property type="entry name" value="RNApol_insert_sf"/>
</dbReference>
<dbReference type="GO" id="GO:0006351">
    <property type="term" value="P:DNA-templated transcription"/>
    <property type="evidence" value="ECO:0007669"/>
    <property type="project" value="InterPro"/>
</dbReference>
<dbReference type="GO" id="GO:0005666">
    <property type="term" value="C:RNA polymerase III complex"/>
    <property type="evidence" value="ECO:0007669"/>
    <property type="project" value="TreeGrafter"/>
</dbReference>
<name>A0A7I8W7V3_9ANNE</name>
<dbReference type="PANTHER" id="PTHR11800">
    <property type="entry name" value="DNA-DIRECTED RNA POLYMERASE"/>
    <property type="match status" value="1"/>
</dbReference>
<dbReference type="SUPFAM" id="SSF55257">
    <property type="entry name" value="RBP11-like subunits of RNA polymerase"/>
    <property type="match status" value="1"/>
</dbReference>
<dbReference type="GO" id="GO:0003899">
    <property type="term" value="F:DNA-directed RNA polymerase activity"/>
    <property type="evidence" value="ECO:0007669"/>
    <property type="project" value="InterPro"/>
</dbReference>
<comment type="subcellular location">
    <subcellularLocation>
        <location evidence="1">Nucleus</location>
    </subcellularLocation>
</comment>
<dbReference type="HAMAP" id="MF_00320">
    <property type="entry name" value="RNApol_arch_Rpo3"/>
    <property type="match status" value="1"/>
</dbReference>
<dbReference type="AlphaFoldDB" id="A0A7I8W7V3"/>
<proteinExistence type="inferred from homology"/>
<comment type="similarity">
    <text evidence="6">Belongs to the archaeal Rpo3/eukaryotic RPB3 RNA polymerase subunit family.</text>
</comment>
<evidence type="ECO:0000256" key="2">
    <source>
        <dbReference type="ARBA" id="ARBA00022083"/>
    </source>
</evidence>
<dbReference type="SMART" id="SM00662">
    <property type="entry name" value="RPOLD"/>
    <property type="match status" value="1"/>
</dbReference>
<dbReference type="OrthoDB" id="270173at2759"/>
<comment type="caution">
    <text evidence="8">The sequence shown here is derived from an EMBL/GenBank/DDBJ whole genome shotgun (WGS) entry which is preliminary data.</text>
</comment>
<dbReference type="Pfam" id="PF01000">
    <property type="entry name" value="RNA_pol_A_bac"/>
    <property type="match status" value="1"/>
</dbReference>
<dbReference type="PANTHER" id="PTHR11800:SF13">
    <property type="entry name" value="DNA-DIRECTED RNA POLYMERASES I AND III SUBUNIT RPAC1"/>
    <property type="match status" value="1"/>
</dbReference>
<keyword evidence="5" id="KW-0539">Nucleus</keyword>